<dbReference type="EC" id="2.7.13.3" evidence="2"/>
<dbReference type="Pfam" id="PF12282">
    <property type="entry name" value="GAF_PdtaS"/>
    <property type="match status" value="1"/>
</dbReference>
<evidence type="ECO:0000256" key="1">
    <source>
        <dbReference type="ARBA" id="ARBA00000085"/>
    </source>
</evidence>
<dbReference type="Gene3D" id="3.30.450.20">
    <property type="entry name" value="PAS domain"/>
    <property type="match status" value="1"/>
</dbReference>
<dbReference type="InterPro" id="IPR038424">
    <property type="entry name" value="H_kinase_PdtaS_GAF_sf"/>
</dbReference>
<dbReference type="PANTHER" id="PTHR41523">
    <property type="entry name" value="TWO-COMPONENT SYSTEM SENSOR PROTEIN"/>
    <property type="match status" value="1"/>
</dbReference>
<feature type="domain" description="Histidine kinase" evidence="8">
    <location>
        <begin position="277"/>
        <end position="467"/>
    </location>
</feature>
<dbReference type="GO" id="GO:0004673">
    <property type="term" value="F:protein histidine kinase activity"/>
    <property type="evidence" value="ECO:0007669"/>
    <property type="project" value="UniProtKB-EC"/>
</dbReference>
<dbReference type="PROSITE" id="PS50109">
    <property type="entry name" value="HIS_KIN"/>
    <property type="match status" value="1"/>
</dbReference>
<comment type="catalytic activity">
    <reaction evidence="1">
        <text>ATP + protein L-histidine = ADP + protein N-phospho-L-histidine.</text>
        <dbReference type="EC" id="2.7.13.3"/>
    </reaction>
</comment>
<dbReference type="SMART" id="SM00387">
    <property type="entry name" value="HATPase_c"/>
    <property type="match status" value="1"/>
</dbReference>
<evidence type="ECO:0000256" key="3">
    <source>
        <dbReference type="ARBA" id="ARBA00022553"/>
    </source>
</evidence>
<evidence type="ECO:0000256" key="2">
    <source>
        <dbReference type="ARBA" id="ARBA00012438"/>
    </source>
</evidence>
<dbReference type="InterPro" id="IPR036890">
    <property type="entry name" value="HATPase_C_sf"/>
</dbReference>
<keyword evidence="5" id="KW-0547">Nucleotide-binding</keyword>
<dbReference type="Pfam" id="PF02518">
    <property type="entry name" value="HATPase_c"/>
    <property type="match status" value="1"/>
</dbReference>
<dbReference type="PANTHER" id="PTHR41523:SF8">
    <property type="entry name" value="ETHYLENE RESPONSE SENSOR PROTEIN"/>
    <property type="match status" value="1"/>
</dbReference>
<keyword evidence="4" id="KW-0808">Transferase</keyword>
<keyword evidence="6" id="KW-0418">Kinase</keyword>
<dbReference type="InterPro" id="IPR022066">
    <property type="entry name" value="PdtaS_GAF"/>
</dbReference>
<reference evidence="9" key="1">
    <citation type="submission" date="2020-05" db="EMBL/GenBank/DDBJ databases">
        <authorList>
            <person name="Chiriac C."/>
            <person name="Salcher M."/>
            <person name="Ghai R."/>
            <person name="Kavagutti S V."/>
        </authorList>
    </citation>
    <scope>NUCLEOTIDE SEQUENCE</scope>
</reference>
<gene>
    <name evidence="9" type="ORF">UFOPK2373_00419</name>
</gene>
<evidence type="ECO:0000256" key="4">
    <source>
        <dbReference type="ARBA" id="ARBA00022679"/>
    </source>
</evidence>
<keyword evidence="3" id="KW-0597">Phosphoprotein</keyword>
<dbReference type="GO" id="GO:0005524">
    <property type="term" value="F:ATP binding"/>
    <property type="evidence" value="ECO:0007669"/>
    <property type="project" value="UniProtKB-KW"/>
</dbReference>
<dbReference type="InterPro" id="IPR003594">
    <property type="entry name" value="HATPase_dom"/>
</dbReference>
<dbReference type="AlphaFoldDB" id="A0A6J6NCE8"/>
<dbReference type="InterPro" id="IPR005467">
    <property type="entry name" value="His_kinase_dom"/>
</dbReference>
<organism evidence="9">
    <name type="scientific">freshwater metagenome</name>
    <dbReference type="NCBI Taxonomy" id="449393"/>
    <lineage>
        <taxon>unclassified sequences</taxon>
        <taxon>metagenomes</taxon>
        <taxon>ecological metagenomes</taxon>
    </lineage>
</organism>
<dbReference type="Gene3D" id="3.30.565.10">
    <property type="entry name" value="Histidine kinase-like ATPase, C-terminal domain"/>
    <property type="match status" value="1"/>
</dbReference>
<dbReference type="InterPro" id="IPR011495">
    <property type="entry name" value="Sig_transdc_His_kin_sub2_dim/P"/>
</dbReference>
<evidence type="ECO:0000259" key="8">
    <source>
        <dbReference type="PROSITE" id="PS50109"/>
    </source>
</evidence>
<name>A0A6J6NCE8_9ZZZZ</name>
<dbReference type="Gene3D" id="3.30.450.280">
    <property type="entry name" value="GAF domain"/>
    <property type="match status" value="1"/>
</dbReference>
<dbReference type="Pfam" id="PF07568">
    <property type="entry name" value="HisKA_2"/>
    <property type="match status" value="1"/>
</dbReference>
<evidence type="ECO:0000256" key="7">
    <source>
        <dbReference type="ARBA" id="ARBA00022840"/>
    </source>
</evidence>
<dbReference type="EMBL" id="CAEZXL010000052">
    <property type="protein sequence ID" value="CAB4683847.1"/>
    <property type="molecule type" value="Genomic_DNA"/>
</dbReference>
<sequence>MADWQVIADLSFADLVLWISDGKKGFIAAGHARPSSAATVFYRDITGKPVEKAWAQLVSKAFTTGESVEYGEPDKYQGVPSRLSAVPVFRRLNTNGTDITPSPIAVVTKHTNLGEAAAPNKTRINLNNLGDKLLKMVVDGSYPTFSSQSAPRRGAPRVNDGLIHIDANSTVVFSSPNGMSAFQKLGVETELEGRSLQEVTTALNKGRTNVDENLPIVVSGKVAWRADIEGNNAALSVRSIPIYENSINTGAILLCRDVTELRRQERELITKDATIREIHHRVKNNLQTVASLLRIQGRRSKSPETLEALSDAERRVAAIAVVHDSLSEGLAQDVNFDEVFDRIITLVGELAAAYHAKVTNLRIGKFGRMPSEIATPLAVVLTEIVTNAYEHGLANKTGHLTVTAARKSKKLFITVADDGVGLAEGAVLSGLGTQIVKTLVEGELRGKIEFKSDKTGGTTVAVEVPLT</sequence>
<proteinExistence type="predicted"/>
<keyword evidence="7" id="KW-0067">ATP-binding</keyword>
<evidence type="ECO:0000313" key="9">
    <source>
        <dbReference type="EMBL" id="CAB4683847.1"/>
    </source>
</evidence>
<accession>A0A6J6NCE8</accession>
<protein>
    <recommendedName>
        <fullName evidence="2">histidine kinase</fullName>
        <ecNumber evidence="2">2.7.13.3</ecNumber>
    </recommendedName>
</protein>
<evidence type="ECO:0000256" key="6">
    <source>
        <dbReference type="ARBA" id="ARBA00022777"/>
    </source>
</evidence>
<evidence type="ECO:0000256" key="5">
    <source>
        <dbReference type="ARBA" id="ARBA00022741"/>
    </source>
</evidence>
<dbReference type="SUPFAM" id="SSF55874">
    <property type="entry name" value="ATPase domain of HSP90 chaperone/DNA topoisomerase II/histidine kinase"/>
    <property type="match status" value="1"/>
</dbReference>